<keyword evidence="3" id="KW-0479">Metal-binding</keyword>
<dbReference type="InterPro" id="IPR032862">
    <property type="entry name" value="ALKBH6"/>
</dbReference>
<evidence type="ECO:0000256" key="1">
    <source>
        <dbReference type="ARBA" id="ARBA00004123"/>
    </source>
</evidence>
<dbReference type="PANTHER" id="PTHR46030">
    <property type="entry name" value="ALPHA-KETOGLUTARATE-DEPENDENT DIOXYGENASE ALKB HOMOLOG 6"/>
    <property type="match status" value="1"/>
</dbReference>
<dbReference type="OrthoDB" id="412814at2759"/>
<dbReference type="Pfam" id="PF13532">
    <property type="entry name" value="2OG-FeII_Oxy_2"/>
    <property type="match status" value="1"/>
</dbReference>
<accession>A0A2N1JGD5</accession>
<dbReference type="InterPro" id="IPR037151">
    <property type="entry name" value="AlkB-like_sf"/>
</dbReference>
<gene>
    <name evidence="9" type="ORF">MVES_000713</name>
</gene>
<evidence type="ECO:0000256" key="4">
    <source>
        <dbReference type="ARBA" id="ARBA00022964"/>
    </source>
</evidence>
<comment type="subcellular location">
    <subcellularLocation>
        <location evidence="1">Nucleus</location>
    </subcellularLocation>
</comment>
<dbReference type="SUPFAM" id="SSF51197">
    <property type="entry name" value="Clavaminate synthase-like"/>
    <property type="match status" value="1"/>
</dbReference>
<evidence type="ECO:0000256" key="5">
    <source>
        <dbReference type="ARBA" id="ARBA00023002"/>
    </source>
</evidence>
<evidence type="ECO:0000313" key="9">
    <source>
        <dbReference type="EMBL" id="PKI85612.1"/>
    </source>
</evidence>
<proteinExistence type="inferred from homology"/>
<keyword evidence="6" id="KW-0408">Iron</keyword>
<feature type="domain" description="Fe2OG dioxygenase" evidence="8">
    <location>
        <begin position="97"/>
        <end position="231"/>
    </location>
</feature>
<sequence>MALEPFRVPVPGWEGASGGFFYLPEFLSFSESDSIDAAPSLKWKQLAHRRLQSWGGQILERDGRLVPEPMPPFLTTHPRLLARIRDTTAFHDSIHKEPNHCLVNEYMAGQGIMPHNDGPTYFPAVATLSLGGHVLLDIYPWREAREAYPTTPLFSILQEPRSLLIIQGDAYRNYLHGIAERTQDDAPRMANVANSAQLSAPLNDLVDAARRGENVLCSRERRVSLTFRDVERVQRGLRIGR</sequence>
<reference evidence="9 10" key="1">
    <citation type="submission" date="2017-10" db="EMBL/GenBank/DDBJ databases">
        <title>A novel species of cold-tolerant Malassezia isolated from bats.</title>
        <authorList>
            <person name="Lorch J.M."/>
            <person name="Palmer J.M."/>
            <person name="Vanderwolf K.J."/>
            <person name="Schmidt K.Z."/>
            <person name="Verant M.L."/>
            <person name="Weller T.J."/>
            <person name="Blehert D.S."/>
        </authorList>
    </citation>
    <scope>NUCLEOTIDE SEQUENCE [LARGE SCALE GENOMIC DNA]</scope>
    <source>
        <strain evidence="9 10">NWHC:44797-103</strain>
    </source>
</reference>
<evidence type="ECO:0000256" key="3">
    <source>
        <dbReference type="ARBA" id="ARBA00022723"/>
    </source>
</evidence>
<dbReference type="GO" id="GO:0046872">
    <property type="term" value="F:metal ion binding"/>
    <property type="evidence" value="ECO:0007669"/>
    <property type="project" value="UniProtKB-KW"/>
</dbReference>
<comment type="similarity">
    <text evidence="2">Belongs to the alkB family.</text>
</comment>
<keyword evidence="7" id="KW-0539">Nucleus</keyword>
<dbReference type="GO" id="GO:0005634">
    <property type="term" value="C:nucleus"/>
    <property type="evidence" value="ECO:0007669"/>
    <property type="project" value="UniProtKB-SubCell"/>
</dbReference>
<evidence type="ECO:0000256" key="6">
    <source>
        <dbReference type="ARBA" id="ARBA00023004"/>
    </source>
</evidence>
<dbReference type="GO" id="GO:0051213">
    <property type="term" value="F:dioxygenase activity"/>
    <property type="evidence" value="ECO:0007669"/>
    <property type="project" value="UniProtKB-KW"/>
</dbReference>
<dbReference type="PROSITE" id="PS51471">
    <property type="entry name" value="FE2OG_OXY"/>
    <property type="match status" value="1"/>
</dbReference>
<dbReference type="EMBL" id="KZ454987">
    <property type="protein sequence ID" value="PKI85612.1"/>
    <property type="molecule type" value="Genomic_DNA"/>
</dbReference>
<dbReference type="PANTHER" id="PTHR46030:SF1">
    <property type="entry name" value="ALPHA-KETOGLUTARATE-DEPENDENT DIOXYGENASE ALKB HOMOLOG 6"/>
    <property type="match status" value="1"/>
</dbReference>
<dbReference type="AlphaFoldDB" id="A0A2N1JGD5"/>
<dbReference type="Proteomes" id="UP000232875">
    <property type="component" value="Unassembled WGS sequence"/>
</dbReference>
<dbReference type="InterPro" id="IPR005123">
    <property type="entry name" value="Oxoglu/Fe-dep_dioxygenase_dom"/>
</dbReference>
<name>A0A2N1JGD5_9BASI</name>
<evidence type="ECO:0000256" key="2">
    <source>
        <dbReference type="ARBA" id="ARBA00007879"/>
    </source>
</evidence>
<dbReference type="InterPro" id="IPR027450">
    <property type="entry name" value="AlkB-like"/>
</dbReference>
<keyword evidence="5" id="KW-0560">Oxidoreductase</keyword>
<dbReference type="Gene3D" id="2.60.120.590">
    <property type="entry name" value="Alpha-ketoglutarate-dependent dioxygenase AlkB-like"/>
    <property type="match status" value="1"/>
</dbReference>
<protein>
    <recommendedName>
        <fullName evidence="8">Fe2OG dioxygenase domain-containing protein</fullName>
    </recommendedName>
</protein>
<evidence type="ECO:0000313" key="10">
    <source>
        <dbReference type="Proteomes" id="UP000232875"/>
    </source>
</evidence>
<organism evidence="9 10">
    <name type="scientific">Malassezia vespertilionis</name>
    <dbReference type="NCBI Taxonomy" id="2020962"/>
    <lineage>
        <taxon>Eukaryota</taxon>
        <taxon>Fungi</taxon>
        <taxon>Dikarya</taxon>
        <taxon>Basidiomycota</taxon>
        <taxon>Ustilaginomycotina</taxon>
        <taxon>Malasseziomycetes</taxon>
        <taxon>Malasseziales</taxon>
        <taxon>Malasseziaceae</taxon>
        <taxon>Malassezia</taxon>
    </lineage>
</organism>
<evidence type="ECO:0000256" key="7">
    <source>
        <dbReference type="ARBA" id="ARBA00023242"/>
    </source>
</evidence>
<keyword evidence="10" id="KW-1185">Reference proteome</keyword>
<evidence type="ECO:0000259" key="8">
    <source>
        <dbReference type="PROSITE" id="PS51471"/>
    </source>
</evidence>
<keyword evidence="4" id="KW-0223">Dioxygenase</keyword>